<keyword evidence="1" id="KW-0328">Glycosyltransferase</keyword>
<dbReference type="EMBL" id="KL251071">
    <property type="protein sequence ID" value="KGB38745.1"/>
    <property type="molecule type" value="Genomic_DNA"/>
</dbReference>
<protein>
    <submittedName>
        <fullName evidence="1">Putative Dol-P-Man:Man(7)GlcNAc(2)-PP-Dol alpha-1,6-mannosyltransferase</fullName>
    </submittedName>
</protein>
<dbReference type="GO" id="GO:0016757">
    <property type="term" value="F:glycosyltransferase activity"/>
    <property type="evidence" value="ECO:0007669"/>
    <property type="project" value="UniProtKB-KW"/>
</dbReference>
<keyword evidence="1" id="KW-0808">Transferase</keyword>
<organism evidence="1">
    <name type="scientific">Schistosoma haematobium</name>
    <name type="common">Blood fluke</name>
    <dbReference type="NCBI Taxonomy" id="6185"/>
    <lineage>
        <taxon>Eukaryota</taxon>
        <taxon>Metazoa</taxon>
        <taxon>Spiralia</taxon>
        <taxon>Lophotrochozoa</taxon>
        <taxon>Platyhelminthes</taxon>
        <taxon>Trematoda</taxon>
        <taxon>Digenea</taxon>
        <taxon>Strigeidida</taxon>
        <taxon>Schistosomatoidea</taxon>
        <taxon>Schistosomatidae</taxon>
        <taxon>Schistosoma</taxon>
    </lineage>
</organism>
<name>A0A094ZV95_SCHHA</name>
<accession>A0A094ZV95</accession>
<evidence type="ECO:0000313" key="1">
    <source>
        <dbReference type="EMBL" id="KGB38745.1"/>
    </source>
</evidence>
<dbReference type="AlphaFoldDB" id="A0A094ZV95"/>
<dbReference type="UniPathway" id="UPA00378"/>
<proteinExistence type="predicted"/>
<gene>
    <name evidence="1" type="ORF">MS3_07146</name>
</gene>
<reference evidence="1" key="1">
    <citation type="journal article" date="2012" name="Nat. Genet.">
        <title>Whole-genome sequence of Schistosoma haematobium.</title>
        <authorList>
            <person name="Young N.D."/>
            <person name="Jex A.R."/>
            <person name="Li B."/>
            <person name="Liu S."/>
            <person name="Yang L."/>
            <person name="Xiong Z."/>
            <person name="Li Y."/>
            <person name="Cantacessi C."/>
            <person name="Hall R.S."/>
            <person name="Xu X."/>
            <person name="Chen F."/>
            <person name="Wu X."/>
            <person name="Zerlotini A."/>
            <person name="Oliveira G."/>
            <person name="Hofmann A."/>
            <person name="Zhang G."/>
            <person name="Fang X."/>
            <person name="Kang Y."/>
            <person name="Campbell B.E."/>
            <person name="Loukas A."/>
            <person name="Ranganathan S."/>
            <person name="Rollinson D."/>
            <person name="Rinaldi G."/>
            <person name="Brindley P.J."/>
            <person name="Yang H."/>
            <person name="Wang J."/>
            <person name="Wang J."/>
            <person name="Gasser R.B."/>
        </authorList>
    </citation>
    <scope>NUCLEOTIDE SEQUENCE [LARGE SCALE GENOMIC DNA]</scope>
</reference>
<dbReference type="STRING" id="6185.A0A094ZV95"/>
<sequence length="117" mass="13713">MIARKNYPGGEALTKLNHMDHLIHRTDVHVHICNLAAQTGVTRFLEENNQWIYNKTEGLETNFNVLNSSNFTHLISELSIEIINRELSSFKQILQIDCFHGIQFYPSWNFVFLTWFS</sequence>